<protein>
    <submittedName>
        <fullName evidence="6">Ribonuclease H-like domain-containing protein</fullName>
    </submittedName>
</protein>
<dbReference type="PANTHER" id="PTHR11046:SF0">
    <property type="entry name" value="OLIGORIBONUCLEASE, MITOCHONDRIAL"/>
    <property type="match status" value="1"/>
</dbReference>
<comment type="similarity">
    <text evidence="1">Belongs to the oligoribonuclease family.</text>
</comment>
<dbReference type="InterPro" id="IPR012337">
    <property type="entry name" value="RNaseH-like_sf"/>
</dbReference>
<dbReference type="CDD" id="cd06135">
    <property type="entry name" value="Orn"/>
    <property type="match status" value="1"/>
</dbReference>
<evidence type="ECO:0000259" key="5">
    <source>
        <dbReference type="SMART" id="SM00479"/>
    </source>
</evidence>
<dbReference type="PANTHER" id="PTHR11046">
    <property type="entry name" value="OLIGORIBONUCLEASE, MITOCHONDRIAL"/>
    <property type="match status" value="1"/>
</dbReference>
<dbReference type="Pfam" id="PF00929">
    <property type="entry name" value="RNase_T"/>
    <property type="match status" value="1"/>
</dbReference>
<dbReference type="RefSeq" id="XP_064770756.1">
    <property type="nucleotide sequence ID" value="XM_064911584.1"/>
</dbReference>
<evidence type="ECO:0000256" key="4">
    <source>
        <dbReference type="ARBA" id="ARBA00022839"/>
    </source>
</evidence>
<keyword evidence="7" id="KW-1185">Reference proteome</keyword>
<accession>A0ABR1FFE7</accession>
<evidence type="ECO:0000256" key="3">
    <source>
        <dbReference type="ARBA" id="ARBA00022801"/>
    </source>
</evidence>
<sequence length="220" mass="25150">MFRLPGRLALSASLWKNNLINRAYTTANMATFDGPMVWIDCEMTGLNVYKDRIIEISCFVTDDDLNVFEPVGFEEVISCPKEILDGMDEWCVTHHGQSGLTAKVLASTNTTRDVELKLLDYLKNTCAVREPKTGILAGNSVHADKEFLRREMPELIDYLHYRIIDVSTIKELAARRNPTLKANAPKKKYSHTARDDILESIAELRYYYDNWLVSDKPARE</sequence>
<evidence type="ECO:0000256" key="1">
    <source>
        <dbReference type="ARBA" id="ARBA00009921"/>
    </source>
</evidence>
<comment type="caution">
    <text evidence="6">The sequence shown here is derived from an EMBL/GenBank/DDBJ whole genome shotgun (WGS) entry which is preliminary data.</text>
</comment>
<dbReference type="NCBIfam" id="NF003765">
    <property type="entry name" value="PRK05359.1"/>
    <property type="match status" value="1"/>
</dbReference>
<dbReference type="Proteomes" id="UP001498771">
    <property type="component" value="Unassembled WGS sequence"/>
</dbReference>
<keyword evidence="4" id="KW-0269">Exonuclease</keyword>
<dbReference type="InterPro" id="IPR013520">
    <property type="entry name" value="Ribonucl_H"/>
</dbReference>
<gene>
    <name evidence="6" type="ORF">BZA70DRAFT_272056</name>
</gene>
<feature type="domain" description="Exonuclease" evidence="5">
    <location>
        <begin position="35"/>
        <end position="213"/>
    </location>
</feature>
<dbReference type="InterPro" id="IPR022894">
    <property type="entry name" value="Oligoribonuclease"/>
</dbReference>
<evidence type="ECO:0000313" key="6">
    <source>
        <dbReference type="EMBL" id="KAK7207723.1"/>
    </source>
</evidence>
<organism evidence="6 7">
    <name type="scientific">Myxozyma melibiosi</name>
    <dbReference type="NCBI Taxonomy" id="54550"/>
    <lineage>
        <taxon>Eukaryota</taxon>
        <taxon>Fungi</taxon>
        <taxon>Dikarya</taxon>
        <taxon>Ascomycota</taxon>
        <taxon>Saccharomycotina</taxon>
        <taxon>Lipomycetes</taxon>
        <taxon>Lipomycetales</taxon>
        <taxon>Lipomycetaceae</taxon>
        <taxon>Myxozyma</taxon>
    </lineage>
</organism>
<dbReference type="EMBL" id="JBBJBU010000001">
    <property type="protein sequence ID" value="KAK7207723.1"/>
    <property type="molecule type" value="Genomic_DNA"/>
</dbReference>
<keyword evidence="3" id="KW-0378">Hydrolase</keyword>
<dbReference type="InterPro" id="IPR036397">
    <property type="entry name" value="RNaseH_sf"/>
</dbReference>
<proteinExistence type="inferred from homology"/>
<keyword evidence="2" id="KW-0540">Nuclease</keyword>
<reference evidence="6 7" key="1">
    <citation type="submission" date="2024-03" db="EMBL/GenBank/DDBJ databases">
        <title>Genome-scale model development and genomic sequencing of the oleaginous clade Lipomyces.</title>
        <authorList>
            <consortium name="Lawrence Berkeley National Laboratory"/>
            <person name="Czajka J.J."/>
            <person name="Han Y."/>
            <person name="Kim J."/>
            <person name="Mondo S.J."/>
            <person name="Hofstad B.A."/>
            <person name="Robles A."/>
            <person name="Haridas S."/>
            <person name="Riley R."/>
            <person name="LaButti K."/>
            <person name="Pangilinan J."/>
            <person name="Andreopoulos W."/>
            <person name="Lipzen A."/>
            <person name="Yan J."/>
            <person name="Wang M."/>
            <person name="Ng V."/>
            <person name="Grigoriev I.V."/>
            <person name="Spatafora J.W."/>
            <person name="Magnuson J.K."/>
            <person name="Baker S.E."/>
            <person name="Pomraning K.R."/>
        </authorList>
    </citation>
    <scope>NUCLEOTIDE SEQUENCE [LARGE SCALE GENOMIC DNA]</scope>
    <source>
        <strain evidence="6 7">Phaff 52-87</strain>
    </source>
</reference>
<dbReference type="Gene3D" id="3.30.420.10">
    <property type="entry name" value="Ribonuclease H-like superfamily/Ribonuclease H"/>
    <property type="match status" value="1"/>
</dbReference>
<name>A0ABR1FFE7_9ASCO</name>
<dbReference type="SUPFAM" id="SSF53098">
    <property type="entry name" value="Ribonuclease H-like"/>
    <property type="match status" value="1"/>
</dbReference>
<evidence type="ECO:0000256" key="2">
    <source>
        <dbReference type="ARBA" id="ARBA00022722"/>
    </source>
</evidence>
<dbReference type="SMART" id="SM00479">
    <property type="entry name" value="EXOIII"/>
    <property type="match status" value="1"/>
</dbReference>
<dbReference type="GeneID" id="90037096"/>
<evidence type="ECO:0000313" key="7">
    <source>
        <dbReference type="Proteomes" id="UP001498771"/>
    </source>
</evidence>